<feature type="compositionally biased region" description="Acidic residues" evidence="1">
    <location>
        <begin position="114"/>
        <end position="129"/>
    </location>
</feature>
<organism evidence="2 3">
    <name type="scientific">Angomonas deanei</name>
    <dbReference type="NCBI Taxonomy" id="59799"/>
    <lineage>
        <taxon>Eukaryota</taxon>
        <taxon>Discoba</taxon>
        <taxon>Euglenozoa</taxon>
        <taxon>Kinetoplastea</taxon>
        <taxon>Metakinetoplastina</taxon>
        <taxon>Trypanosomatida</taxon>
        <taxon>Trypanosomatidae</taxon>
        <taxon>Strigomonadinae</taxon>
        <taxon>Angomonas</taxon>
    </lineage>
</organism>
<reference evidence="2 3" key="1">
    <citation type="submission" date="2020-08" db="EMBL/GenBank/DDBJ databases">
        <authorList>
            <person name="Newling K."/>
            <person name="Davey J."/>
            <person name="Forrester S."/>
        </authorList>
    </citation>
    <scope>NUCLEOTIDE SEQUENCE [LARGE SCALE GENOMIC DNA]</scope>
    <source>
        <strain evidence="3">Crithidia deanei Carvalho (ATCC PRA-265)</strain>
    </source>
</reference>
<feature type="region of interest" description="Disordered" evidence="1">
    <location>
        <begin position="81"/>
        <end position="137"/>
    </location>
</feature>
<dbReference type="EMBL" id="LR877159">
    <property type="protein sequence ID" value="CAD2219936.1"/>
    <property type="molecule type" value="Genomic_DNA"/>
</dbReference>
<protein>
    <submittedName>
        <fullName evidence="2">Uncharacterized protein</fullName>
    </submittedName>
</protein>
<name>A0A7G2CJH1_9TRYP</name>
<evidence type="ECO:0000313" key="3">
    <source>
        <dbReference type="Proteomes" id="UP000515908"/>
    </source>
</evidence>
<dbReference type="VEuPathDB" id="TriTrypDB:ADEAN_000745000"/>
<evidence type="ECO:0000256" key="1">
    <source>
        <dbReference type="SAM" id="MobiDB-lite"/>
    </source>
</evidence>
<evidence type="ECO:0000313" key="2">
    <source>
        <dbReference type="EMBL" id="CAD2219936.1"/>
    </source>
</evidence>
<gene>
    <name evidence="2" type="ORF">ADEAN_000745000</name>
</gene>
<accession>A0A7G2CJH1</accession>
<sequence>MDKAKNMEVLRSMKFMQRKEEAKKRAMYEVEQTKDIERRVLSAQQSNRKRQREGPIIIHENTFPTSMYGYSRMKFHSKVDDVVDNQESAPKTGDAVEDALAALKGDNRDADEDHSSEEEREEEEEDESLDPTVVKRK</sequence>
<proteinExistence type="predicted"/>
<keyword evidence="3" id="KW-1185">Reference proteome</keyword>
<dbReference type="AlphaFoldDB" id="A0A7G2CJH1"/>
<dbReference type="Proteomes" id="UP000515908">
    <property type="component" value="Chromosome 15"/>
</dbReference>